<dbReference type="Gene3D" id="3.20.20.100">
    <property type="entry name" value="NADP-dependent oxidoreductase domain"/>
    <property type="match status" value="1"/>
</dbReference>
<protein>
    <recommendedName>
        <fullName evidence="3">NADP-dependent oxidoreductase domain-containing protein</fullName>
    </recommendedName>
</protein>
<reference evidence="1" key="1">
    <citation type="journal article" date="2023" name="Nat. Commun.">
        <title>Diploid and tetraploid genomes of Acorus and the evolution of monocots.</title>
        <authorList>
            <person name="Ma L."/>
            <person name="Liu K.W."/>
            <person name="Li Z."/>
            <person name="Hsiao Y.Y."/>
            <person name="Qi Y."/>
            <person name="Fu T."/>
            <person name="Tang G.D."/>
            <person name="Zhang D."/>
            <person name="Sun W.H."/>
            <person name="Liu D.K."/>
            <person name="Li Y."/>
            <person name="Chen G.Z."/>
            <person name="Liu X.D."/>
            <person name="Liao X.Y."/>
            <person name="Jiang Y.T."/>
            <person name="Yu X."/>
            <person name="Hao Y."/>
            <person name="Huang J."/>
            <person name="Zhao X.W."/>
            <person name="Ke S."/>
            <person name="Chen Y.Y."/>
            <person name="Wu W.L."/>
            <person name="Hsu J.L."/>
            <person name="Lin Y.F."/>
            <person name="Huang M.D."/>
            <person name="Li C.Y."/>
            <person name="Huang L."/>
            <person name="Wang Z.W."/>
            <person name="Zhao X."/>
            <person name="Zhong W.Y."/>
            <person name="Peng D.H."/>
            <person name="Ahmad S."/>
            <person name="Lan S."/>
            <person name="Zhang J.S."/>
            <person name="Tsai W.C."/>
            <person name="Van de Peer Y."/>
            <person name="Liu Z.J."/>
        </authorList>
    </citation>
    <scope>NUCLEOTIDE SEQUENCE</scope>
    <source>
        <strain evidence="1">SCP</strain>
    </source>
</reference>
<proteinExistence type="predicted"/>
<reference evidence="1" key="2">
    <citation type="submission" date="2023-06" db="EMBL/GenBank/DDBJ databases">
        <authorList>
            <person name="Ma L."/>
            <person name="Liu K.-W."/>
            <person name="Li Z."/>
            <person name="Hsiao Y.-Y."/>
            <person name="Qi Y."/>
            <person name="Fu T."/>
            <person name="Tang G."/>
            <person name="Zhang D."/>
            <person name="Sun W.-H."/>
            <person name="Liu D.-K."/>
            <person name="Li Y."/>
            <person name="Chen G.-Z."/>
            <person name="Liu X.-D."/>
            <person name="Liao X.-Y."/>
            <person name="Jiang Y.-T."/>
            <person name="Yu X."/>
            <person name="Hao Y."/>
            <person name="Huang J."/>
            <person name="Zhao X.-W."/>
            <person name="Ke S."/>
            <person name="Chen Y.-Y."/>
            <person name="Wu W.-L."/>
            <person name="Hsu J.-L."/>
            <person name="Lin Y.-F."/>
            <person name="Huang M.-D."/>
            <person name="Li C.-Y."/>
            <person name="Huang L."/>
            <person name="Wang Z.-W."/>
            <person name="Zhao X."/>
            <person name="Zhong W.-Y."/>
            <person name="Peng D.-H."/>
            <person name="Ahmad S."/>
            <person name="Lan S."/>
            <person name="Zhang J.-S."/>
            <person name="Tsai W.-C."/>
            <person name="Van De Peer Y."/>
            <person name="Liu Z.-J."/>
        </authorList>
    </citation>
    <scope>NUCLEOTIDE SEQUENCE</scope>
    <source>
        <strain evidence="1">SCP</strain>
        <tissue evidence="1">Leaves</tissue>
    </source>
</reference>
<evidence type="ECO:0000313" key="2">
    <source>
        <dbReference type="Proteomes" id="UP001179952"/>
    </source>
</evidence>
<name>A0AAV9AHG6_ACOGR</name>
<organism evidence="1 2">
    <name type="scientific">Acorus gramineus</name>
    <name type="common">Dwarf sweet flag</name>
    <dbReference type="NCBI Taxonomy" id="55184"/>
    <lineage>
        <taxon>Eukaryota</taxon>
        <taxon>Viridiplantae</taxon>
        <taxon>Streptophyta</taxon>
        <taxon>Embryophyta</taxon>
        <taxon>Tracheophyta</taxon>
        <taxon>Spermatophyta</taxon>
        <taxon>Magnoliopsida</taxon>
        <taxon>Liliopsida</taxon>
        <taxon>Acoraceae</taxon>
        <taxon>Acorus</taxon>
    </lineage>
</organism>
<comment type="caution">
    <text evidence="1">The sequence shown here is derived from an EMBL/GenBank/DDBJ whole genome shotgun (WGS) entry which is preliminary data.</text>
</comment>
<dbReference type="AlphaFoldDB" id="A0AAV9AHG6"/>
<gene>
    <name evidence="1" type="ORF">QJS04_geneDACA017520</name>
</gene>
<dbReference type="SUPFAM" id="SSF51430">
    <property type="entry name" value="NAD(P)-linked oxidoreductase"/>
    <property type="match status" value="1"/>
</dbReference>
<dbReference type="InterPro" id="IPR036812">
    <property type="entry name" value="NAD(P)_OxRdtase_dom_sf"/>
</dbReference>
<evidence type="ECO:0008006" key="3">
    <source>
        <dbReference type="Google" id="ProtNLM"/>
    </source>
</evidence>
<dbReference type="EMBL" id="JAUJYN010000009">
    <property type="protein sequence ID" value="KAK1263760.1"/>
    <property type="molecule type" value="Genomic_DNA"/>
</dbReference>
<evidence type="ECO:0000313" key="1">
    <source>
        <dbReference type="EMBL" id="KAK1263760.1"/>
    </source>
</evidence>
<dbReference type="Proteomes" id="UP001179952">
    <property type="component" value="Unassembled WGS sequence"/>
</dbReference>
<accession>A0AAV9AHG6</accession>
<sequence>MEIEIRKKKREFCKARGIHVTAYSPLGAKGTPRAMNDVMESDVLKEIANDRGKSDVLSGRASIP</sequence>
<keyword evidence="2" id="KW-1185">Reference proteome</keyword>